<dbReference type="PANTHER" id="PTHR45953:SF1">
    <property type="entry name" value="IDURONATE 2-SULFATASE"/>
    <property type="match status" value="1"/>
</dbReference>
<organism evidence="5 6">
    <name type="scientific">Fusarium flagelliforme</name>
    <dbReference type="NCBI Taxonomy" id="2675880"/>
    <lineage>
        <taxon>Eukaryota</taxon>
        <taxon>Fungi</taxon>
        <taxon>Dikarya</taxon>
        <taxon>Ascomycota</taxon>
        <taxon>Pezizomycotina</taxon>
        <taxon>Sordariomycetes</taxon>
        <taxon>Hypocreomycetidae</taxon>
        <taxon>Hypocreales</taxon>
        <taxon>Nectriaceae</taxon>
        <taxon>Fusarium</taxon>
        <taxon>Fusarium incarnatum-equiseti species complex</taxon>
    </lineage>
</organism>
<evidence type="ECO:0000313" key="5">
    <source>
        <dbReference type="EMBL" id="RFN43344.1"/>
    </source>
</evidence>
<dbReference type="GO" id="GO:0005737">
    <property type="term" value="C:cytoplasm"/>
    <property type="evidence" value="ECO:0007669"/>
    <property type="project" value="TreeGrafter"/>
</dbReference>
<gene>
    <name evidence="5" type="ORF">FIE12Z_12434</name>
</gene>
<comment type="caution">
    <text evidence="5">The sequence shown here is derived from an EMBL/GenBank/DDBJ whole genome shotgun (WGS) entry which is preliminary data.</text>
</comment>
<dbReference type="InterPro" id="IPR000917">
    <property type="entry name" value="Sulfatase_N"/>
</dbReference>
<dbReference type="Proteomes" id="UP000265631">
    <property type="component" value="Unassembled WGS sequence"/>
</dbReference>
<protein>
    <submittedName>
        <fullName evidence="5">Arylsulfatase a</fullName>
    </submittedName>
</protein>
<dbReference type="Pfam" id="PF00884">
    <property type="entry name" value="Sulfatase"/>
    <property type="match status" value="1"/>
</dbReference>
<dbReference type="EMBL" id="PXXK01000591">
    <property type="protein sequence ID" value="RFN43344.1"/>
    <property type="molecule type" value="Genomic_DNA"/>
</dbReference>
<keyword evidence="1" id="KW-0479">Metal-binding</keyword>
<dbReference type="GO" id="GO:0046872">
    <property type="term" value="F:metal ion binding"/>
    <property type="evidence" value="ECO:0007669"/>
    <property type="project" value="UniProtKB-KW"/>
</dbReference>
<dbReference type="GO" id="GO:0004423">
    <property type="term" value="F:iduronate-2-sulfatase activity"/>
    <property type="evidence" value="ECO:0007669"/>
    <property type="project" value="TreeGrafter"/>
</dbReference>
<proteinExistence type="predicted"/>
<accession>A0A395M633</accession>
<evidence type="ECO:0000256" key="1">
    <source>
        <dbReference type="ARBA" id="ARBA00022723"/>
    </source>
</evidence>
<dbReference type="Gene3D" id="3.40.720.10">
    <property type="entry name" value="Alkaline Phosphatase, subunit A"/>
    <property type="match status" value="1"/>
</dbReference>
<name>A0A395M633_9HYPO</name>
<dbReference type="AlphaFoldDB" id="A0A395M633"/>
<feature type="region of interest" description="Disordered" evidence="3">
    <location>
        <begin position="1"/>
        <end position="22"/>
    </location>
</feature>
<evidence type="ECO:0000259" key="4">
    <source>
        <dbReference type="Pfam" id="PF00884"/>
    </source>
</evidence>
<dbReference type="CDD" id="cd16150">
    <property type="entry name" value="sulfatase_like"/>
    <property type="match status" value="1"/>
</dbReference>
<dbReference type="SUPFAM" id="SSF53649">
    <property type="entry name" value="Alkaline phosphatase-like"/>
    <property type="match status" value="1"/>
</dbReference>
<dbReference type="InterPro" id="IPR017850">
    <property type="entry name" value="Alkaline_phosphatase_core_sf"/>
</dbReference>
<keyword evidence="2" id="KW-0378">Hydrolase</keyword>
<evidence type="ECO:0000256" key="2">
    <source>
        <dbReference type="ARBA" id="ARBA00022801"/>
    </source>
</evidence>
<dbReference type="STRING" id="2594813.A0A395M633"/>
<feature type="region of interest" description="Disordered" evidence="3">
    <location>
        <begin position="518"/>
        <end position="537"/>
    </location>
</feature>
<reference evidence="5 6" key="1">
    <citation type="journal article" date="2018" name="PLoS Pathog.">
        <title>Evolution of structural diversity of trichothecenes, a family of toxins produced by plant pathogenic and entomopathogenic fungi.</title>
        <authorList>
            <person name="Proctor R.H."/>
            <person name="McCormick S.P."/>
            <person name="Kim H.S."/>
            <person name="Cardoza R.E."/>
            <person name="Stanley A.M."/>
            <person name="Lindo L."/>
            <person name="Kelly A."/>
            <person name="Brown D.W."/>
            <person name="Lee T."/>
            <person name="Vaughan M.M."/>
            <person name="Alexander N.J."/>
            <person name="Busman M."/>
            <person name="Gutierrez S."/>
        </authorList>
    </citation>
    <scope>NUCLEOTIDE SEQUENCE [LARGE SCALE GENOMIC DNA]</scope>
    <source>
        <strain evidence="5 6">NRRL 13405</strain>
    </source>
</reference>
<dbReference type="PANTHER" id="PTHR45953">
    <property type="entry name" value="IDURONATE 2-SULFATASE"/>
    <property type="match status" value="1"/>
</dbReference>
<evidence type="ECO:0000256" key="3">
    <source>
        <dbReference type="SAM" id="MobiDB-lite"/>
    </source>
</evidence>
<sequence>MADPRTNGNGPKARNGDGAKKRPNLIMFMPDQLRYDALGFTGNPVIRTPNLDAFAKRSATFNNCFAQASVCAQSRCSMFLGQYPHISGHRSLDCLIQEWEMDMFKSLKEDGYHVAHLSPRGHMYADAKVTEQRVTEYGFLVEPDDGNLFRSREKMAERQKTRASKAWARLFYLGSREEDESFDFDEAVTRGAVEWLGTKPPEPFCLFLPLIWPHCPFEVEEPYFSMYDRSLMPEPTWVSSKTGPEPEYMRQIREEYGITGTTKETWAEIAATYYGMITRLDDQFGRIMSRVEEFGYWDNTVTMFFTDHGEYLGDHGLIEKWPSGVSDCLVKEPLIIGGGPIPEGIVINDMAEMVDLLPTVFELCGVPELYPHNGKSLMPLIKSVPGYKHKEYAFSEGGFLLEEEFLLEKGHFPYDIQGRLQHEKTRIVGKATCVRDLEWMYVHRLYEIGELYDRKNDPEERHNLIGLPQYAHIEAKYREIVFRWLVETADLLSWKSDIFHGPKCKISFPTPREQLKIRQAGDSRRKEDEPRDHPFRM</sequence>
<feature type="domain" description="Sulfatase N-terminal" evidence="4">
    <location>
        <begin position="23"/>
        <end position="366"/>
    </location>
</feature>
<keyword evidence="6" id="KW-1185">Reference proteome</keyword>
<evidence type="ECO:0000313" key="6">
    <source>
        <dbReference type="Proteomes" id="UP000265631"/>
    </source>
</evidence>